<sequence length="322" mass="34853">MYLNPSWATIPPNDIAGALPDSAHTLIQVLAALGASITEVHILERSNRLALTVRNLIDLGHSYPRLQVLHMRNVVPTGEGVLNAPPRFPVFAQLVVLSVTPLHAALGPGDSVTKSLFDVFAQMPCLRALTVRRSAAGRTQFERALAESSTRLPEPPFRLHKLVRTGTLTVAACARIVSCSRHTLLELCITGLAEDPESLLVAQAAPHIRTLDLGGGGNGRLVDRVGPVFAQLARLDTLRLRAPRNATLGLLSLAPSCVPLRSLILVDAGVPEDPSAVLRLVRQIVDELPQMRRLTRVVLVDFCIGDRDIDGGSELIRNVRDR</sequence>
<evidence type="ECO:0000313" key="2">
    <source>
        <dbReference type="Proteomes" id="UP000006514"/>
    </source>
</evidence>
<dbReference type="EMBL" id="JH687921">
    <property type="protein sequence ID" value="EJD34781.1"/>
    <property type="molecule type" value="Genomic_DNA"/>
</dbReference>
<dbReference type="AlphaFoldDB" id="J0D734"/>
<protein>
    <recommendedName>
        <fullName evidence="3">F-box domain-containing protein</fullName>
    </recommendedName>
</protein>
<evidence type="ECO:0008006" key="3">
    <source>
        <dbReference type="Google" id="ProtNLM"/>
    </source>
</evidence>
<reference evidence="2" key="1">
    <citation type="journal article" date="2012" name="Science">
        <title>The Paleozoic origin of enzymatic lignin decomposition reconstructed from 31 fungal genomes.</title>
        <authorList>
            <person name="Floudas D."/>
            <person name="Binder M."/>
            <person name="Riley R."/>
            <person name="Barry K."/>
            <person name="Blanchette R.A."/>
            <person name="Henrissat B."/>
            <person name="Martinez A.T."/>
            <person name="Otillar R."/>
            <person name="Spatafora J.W."/>
            <person name="Yadav J.S."/>
            <person name="Aerts A."/>
            <person name="Benoit I."/>
            <person name="Boyd A."/>
            <person name="Carlson A."/>
            <person name="Copeland A."/>
            <person name="Coutinho P.M."/>
            <person name="de Vries R.P."/>
            <person name="Ferreira P."/>
            <person name="Findley K."/>
            <person name="Foster B."/>
            <person name="Gaskell J."/>
            <person name="Glotzer D."/>
            <person name="Gorecki P."/>
            <person name="Heitman J."/>
            <person name="Hesse C."/>
            <person name="Hori C."/>
            <person name="Igarashi K."/>
            <person name="Jurgens J.A."/>
            <person name="Kallen N."/>
            <person name="Kersten P."/>
            <person name="Kohler A."/>
            <person name="Kuees U."/>
            <person name="Kumar T.K.A."/>
            <person name="Kuo A."/>
            <person name="LaButti K."/>
            <person name="Larrondo L.F."/>
            <person name="Lindquist E."/>
            <person name="Ling A."/>
            <person name="Lombard V."/>
            <person name="Lucas S."/>
            <person name="Lundell T."/>
            <person name="Martin R."/>
            <person name="McLaughlin D.J."/>
            <person name="Morgenstern I."/>
            <person name="Morin E."/>
            <person name="Murat C."/>
            <person name="Nagy L.G."/>
            <person name="Nolan M."/>
            <person name="Ohm R.A."/>
            <person name="Patyshakuliyeva A."/>
            <person name="Rokas A."/>
            <person name="Ruiz-Duenas F.J."/>
            <person name="Sabat G."/>
            <person name="Salamov A."/>
            <person name="Samejima M."/>
            <person name="Schmutz J."/>
            <person name="Slot J.C."/>
            <person name="St John F."/>
            <person name="Stenlid J."/>
            <person name="Sun H."/>
            <person name="Sun S."/>
            <person name="Syed K."/>
            <person name="Tsang A."/>
            <person name="Wiebenga A."/>
            <person name="Young D."/>
            <person name="Pisabarro A."/>
            <person name="Eastwood D.C."/>
            <person name="Martin F."/>
            <person name="Cullen D."/>
            <person name="Grigoriev I.V."/>
            <person name="Hibbett D.S."/>
        </authorList>
    </citation>
    <scope>NUCLEOTIDE SEQUENCE [LARGE SCALE GENOMIC DNA]</scope>
    <source>
        <strain evidence="2">TFB10046</strain>
    </source>
</reference>
<evidence type="ECO:0000313" key="1">
    <source>
        <dbReference type="EMBL" id="EJD34781.1"/>
    </source>
</evidence>
<dbReference type="Proteomes" id="UP000006514">
    <property type="component" value="Unassembled WGS sequence"/>
</dbReference>
<gene>
    <name evidence="1" type="ORF">AURDEDRAFT_176175</name>
</gene>
<dbReference type="SUPFAM" id="SSF52047">
    <property type="entry name" value="RNI-like"/>
    <property type="match status" value="1"/>
</dbReference>
<dbReference type="KEGG" id="adl:AURDEDRAFT_176175"/>
<proteinExistence type="predicted"/>
<dbReference type="InterPro" id="IPR032675">
    <property type="entry name" value="LRR_dom_sf"/>
</dbReference>
<name>J0D734_AURST</name>
<keyword evidence="2" id="KW-1185">Reference proteome</keyword>
<dbReference type="InParanoid" id="J0D734"/>
<accession>J0D734</accession>
<dbReference type="Gene3D" id="3.80.10.10">
    <property type="entry name" value="Ribonuclease Inhibitor"/>
    <property type="match status" value="1"/>
</dbReference>
<organism evidence="1 2">
    <name type="scientific">Auricularia subglabra (strain TFB-10046 / SS5)</name>
    <name type="common">White-rot fungus</name>
    <name type="synonym">Auricularia delicata (strain TFB10046)</name>
    <dbReference type="NCBI Taxonomy" id="717982"/>
    <lineage>
        <taxon>Eukaryota</taxon>
        <taxon>Fungi</taxon>
        <taxon>Dikarya</taxon>
        <taxon>Basidiomycota</taxon>
        <taxon>Agaricomycotina</taxon>
        <taxon>Agaricomycetes</taxon>
        <taxon>Auriculariales</taxon>
        <taxon>Auriculariaceae</taxon>
        <taxon>Auricularia</taxon>
    </lineage>
</organism>